<dbReference type="RefSeq" id="WP_097442263.1">
    <property type="nucleotide sequence ID" value="NZ_NBWU01000001.1"/>
</dbReference>
<dbReference type="PANTHER" id="PTHR38471">
    <property type="entry name" value="FOUR HELIX BUNDLE PROTEIN"/>
    <property type="match status" value="1"/>
</dbReference>
<name>A0A2A4GEA2_9FLAO</name>
<dbReference type="SUPFAM" id="SSF158446">
    <property type="entry name" value="IVS-encoded protein-like"/>
    <property type="match status" value="1"/>
</dbReference>
<keyword evidence="2" id="KW-1185">Reference proteome</keyword>
<gene>
    <name evidence="1" type="ORF">B7P33_00510</name>
</gene>
<dbReference type="OrthoDB" id="9811959at2"/>
<sequence length="118" mass="13576">MYAFEKLEVWQSSKELVLDIYRLSKLFPPEEKFGLSSQLRRAAISISSNLAEGSSRPTGKDQAHYSSIAYGSLMETLNQLIISNELEYITKTDLLMLRAQIHKISNQINALRRWQLNK</sequence>
<dbReference type="Gene3D" id="1.20.1440.60">
    <property type="entry name" value="23S rRNA-intervening sequence"/>
    <property type="match status" value="1"/>
</dbReference>
<dbReference type="EMBL" id="NBWU01000001">
    <property type="protein sequence ID" value="PCE66741.1"/>
    <property type="molecule type" value="Genomic_DNA"/>
</dbReference>
<proteinExistence type="predicted"/>
<evidence type="ECO:0000313" key="1">
    <source>
        <dbReference type="EMBL" id="PCE66741.1"/>
    </source>
</evidence>
<dbReference type="InterPro" id="IPR036583">
    <property type="entry name" value="23S_rRNA_IVS_sf"/>
</dbReference>
<protein>
    <submittedName>
        <fullName evidence="1">Four helix bundle protein</fullName>
    </submittedName>
</protein>
<dbReference type="AlphaFoldDB" id="A0A2A4GEA2"/>
<dbReference type="InterPro" id="IPR012657">
    <property type="entry name" value="23S_rRNA-intervening_sequence"/>
</dbReference>
<accession>A0A2A4GEA2</accession>
<dbReference type="Pfam" id="PF05635">
    <property type="entry name" value="23S_rRNA_IVP"/>
    <property type="match status" value="1"/>
</dbReference>
<comment type="caution">
    <text evidence="1">The sequence shown here is derived from an EMBL/GenBank/DDBJ whole genome shotgun (WGS) entry which is preliminary data.</text>
</comment>
<evidence type="ECO:0000313" key="2">
    <source>
        <dbReference type="Proteomes" id="UP000219559"/>
    </source>
</evidence>
<dbReference type="PANTHER" id="PTHR38471:SF2">
    <property type="entry name" value="FOUR HELIX BUNDLE PROTEIN"/>
    <property type="match status" value="1"/>
</dbReference>
<dbReference type="CDD" id="cd16377">
    <property type="entry name" value="23S_rRNA_IVP_like"/>
    <property type="match status" value="1"/>
</dbReference>
<dbReference type="NCBIfam" id="TIGR02436">
    <property type="entry name" value="four helix bundle protein"/>
    <property type="match status" value="1"/>
</dbReference>
<reference evidence="1 2" key="1">
    <citation type="submission" date="2017-04" db="EMBL/GenBank/DDBJ databases">
        <title>A new member of the family Flavobacteriaceae isolated from ascidians.</title>
        <authorList>
            <person name="Chen L."/>
        </authorList>
    </citation>
    <scope>NUCLEOTIDE SEQUENCE [LARGE SCALE GENOMIC DNA]</scope>
    <source>
        <strain evidence="1 2">HQA918</strain>
    </source>
</reference>
<dbReference type="Proteomes" id="UP000219559">
    <property type="component" value="Unassembled WGS sequence"/>
</dbReference>
<organism evidence="1 2">
    <name type="scientific">Sediminicola luteus</name>
    <dbReference type="NCBI Taxonomy" id="319238"/>
    <lineage>
        <taxon>Bacteria</taxon>
        <taxon>Pseudomonadati</taxon>
        <taxon>Bacteroidota</taxon>
        <taxon>Flavobacteriia</taxon>
        <taxon>Flavobacteriales</taxon>
        <taxon>Flavobacteriaceae</taxon>
        <taxon>Sediminicola</taxon>
    </lineage>
</organism>